<dbReference type="PROSITE" id="PS00135">
    <property type="entry name" value="TRYPSIN_SER"/>
    <property type="match status" value="1"/>
</dbReference>
<proteinExistence type="predicted"/>
<feature type="chain" id="PRO_5035605248" description="Peptidase S1 domain-containing protein" evidence="6">
    <location>
        <begin position="19"/>
        <end position="376"/>
    </location>
</feature>
<evidence type="ECO:0000256" key="4">
    <source>
        <dbReference type="ARBA" id="ARBA00023157"/>
    </source>
</evidence>
<dbReference type="InterPro" id="IPR033116">
    <property type="entry name" value="TRYPSIN_SER"/>
</dbReference>
<organism evidence="9 10">
    <name type="scientific">Adineta steineri</name>
    <dbReference type="NCBI Taxonomy" id="433720"/>
    <lineage>
        <taxon>Eukaryota</taxon>
        <taxon>Metazoa</taxon>
        <taxon>Spiralia</taxon>
        <taxon>Gnathifera</taxon>
        <taxon>Rotifera</taxon>
        <taxon>Eurotatoria</taxon>
        <taxon>Bdelloidea</taxon>
        <taxon>Adinetida</taxon>
        <taxon>Adinetidae</taxon>
        <taxon>Adineta</taxon>
    </lineage>
</organism>
<dbReference type="EMBL" id="CAJNOM010000301">
    <property type="protein sequence ID" value="CAF1335972.1"/>
    <property type="molecule type" value="Genomic_DNA"/>
</dbReference>
<dbReference type="PANTHER" id="PTHR24252:SF7">
    <property type="entry name" value="HYALIN"/>
    <property type="match status" value="1"/>
</dbReference>
<evidence type="ECO:0000256" key="1">
    <source>
        <dbReference type="ARBA" id="ARBA00022670"/>
    </source>
</evidence>
<dbReference type="InterPro" id="IPR018114">
    <property type="entry name" value="TRYPSIN_HIS"/>
</dbReference>
<evidence type="ECO:0000259" key="7">
    <source>
        <dbReference type="PROSITE" id="PS50240"/>
    </source>
</evidence>
<evidence type="ECO:0000256" key="2">
    <source>
        <dbReference type="ARBA" id="ARBA00022801"/>
    </source>
</evidence>
<keyword evidence="6" id="KW-0732">Signal</keyword>
<evidence type="ECO:0000256" key="5">
    <source>
        <dbReference type="RuleBase" id="RU363034"/>
    </source>
</evidence>
<dbReference type="GO" id="GO:0004252">
    <property type="term" value="F:serine-type endopeptidase activity"/>
    <property type="evidence" value="ECO:0007669"/>
    <property type="project" value="InterPro"/>
</dbReference>
<evidence type="ECO:0000313" key="9">
    <source>
        <dbReference type="EMBL" id="CAF1335972.1"/>
    </source>
</evidence>
<dbReference type="Proteomes" id="UP000663832">
    <property type="component" value="Unassembled WGS sequence"/>
</dbReference>
<comment type="caution">
    <text evidence="9">The sequence shown here is derived from an EMBL/GenBank/DDBJ whole genome shotgun (WGS) entry which is preliminary data.</text>
</comment>
<dbReference type="InterPro" id="IPR001254">
    <property type="entry name" value="Trypsin_dom"/>
</dbReference>
<name>A0A815G8M7_9BILA</name>
<accession>A0A815G8M7</accession>
<keyword evidence="10" id="KW-1185">Reference proteome</keyword>
<dbReference type="PRINTS" id="PR00722">
    <property type="entry name" value="CHYMOTRYPSIN"/>
</dbReference>
<sequence length="376" mass="41775">MLYFVVPFIFIQFGLLYSSCIPSVEQCGCPHESPILFTSKIVGGYSAQKHSWPWIVSIRYAGAHQSLTNPGDAICAGTLIHEKYVLTAAHCAYDMMDGSLISNYFIVVGAHYINDTNPIRFKIKSVRLHKQYDDDLYSYDIALLELSHKVDLTNSNVRLICLPSTNNSLYPYEQMNSIVIGWGRLIENGPTSYELQQVQLPIISNRNEFCMKQISDEFIQFCAGFIEGQKDACQGDSGGPLMIYDTDTSTWHIAGVTSYGHGCAREGNPGVYTRVSVLIDWINTHINSSNKRLSINVVLFLLSFNGGRRKKPGYKVASAGRPCKILKGIPVGKFNQCPKPLISSIGLPFNGRNPCGYLLRVFELISAENTTTSKAV</sequence>
<feature type="signal peptide" evidence="6">
    <location>
        <begin position="1"/>
        <end position="18"/>
    </location>
</feature>
<dbReference type="Gene3D" id="2.40.10.10">
    <property type="entry name" value="Trypsin-like serine proteases"/>
    <property type="match status" value="1"/>
</dbReference>
<protein>
    <recommendedName>
        <fullName evidence="7">Peptidase S1 domain-containing protein</fullName>
    </recommendedName>
</protein>
<dbReference type="PANTHER" id="PTHR24252">
    <property type="entry name" value="ACROSIN-RELATED"/>
    <property type="match status" value="1"/>
</dbReference>
<keyword evidence="2 5" id="KW-0378">Hydrolase</keyword>
<dbReference type="EMBL" id="CAJNOI010000270">
    <property type="protein sequence ID" value="CAF1219040.1"/>
    <property type="molecule type" value="Genomic_DNA"/>
</dbReference>
<feature type="domain" description="Peptidase S1" evidence="7">
    <location>
        <begin position="41"/>
        <end position="287"/>
    </location>
</feature>
<dbReference type="Pfam" id="PF00089">
    <property type="entry name" value="Trypsin"/>
    <property type="match status" value="1"/>
</dbReference>
<dbReference type="InterPro" id="IPR043504">
    <property type="entry name" value="Peptidase_S1_PA_chymotrypsin"/>
</dbReference>
<gene>
    <name evidence="8" type="ORF">BJG266_LOCUS27875</name>
    <name evidence="9" type="ORF">QVE165_LOCUS33160</name>
</gene>
<dbReference type="GO" id="GO:0006508">
    <property type="term" value="P:proteolysis"/>
    <property type="evidence" value="ECO:0007669"/>
    <property type="project" value="UniProtKB-KW"/>
</dbReference>
<dbReference type="Proteomes" id="UP000663877">
    <property type="component" value="Unassembled WGS sequence"/>
</dbReference>
<reference evidence="9" key="1">
    <citation type="submission" date="2021-02" db="EMBL/GenBank/DDBJ databases">
        <authorList>
            <person name="Nowell W R."/>
        </authorList>
    </citation>
    <scope>NUCLEOTIDE SEQUENCE</scope>
</reference>
<evidence type="ECO:0000256" key="3">
    <source>
        <dbReference type="ARBA" id="ARBA00022825"/>
    </source>
</evidence>
<dbReference type="InterPro" id="IPR009003">
    <property type="entry name" value="Peptidase_S1_PA"/>
</dbReference>
<dbReference type="OrthoDB" id="6339452at2759"/>
<dbReference type="SMART" id="SM00020">
    <property type="entry name" value="Tryp_SPc"/>
    <property type="match status" value="1"/>
</dbReference>
<evidence type="ECO:0000313" key="8">
    <source>
        <dbReference type="EMBL" id="CAF1219040.1"/>
    </source>
</evidence>
<dbReference type="FunFam" id="2.40.10.10:FF:000003">
    <property type="entry name" value="Transmembrane serine protease 3"/>
    <property type="match status" value="1"/>
</dbReference>
<dbReference type="InterPro" id="IPR001314">
    <property type="entry name" value="Peptidase_S1A"/>
</dbReference>
<evidence type="ECO:0000256" key="6">
    <source>
        <dbReference type="SAM" id="SignalP"/>
    </source>
</evidence>
<keyword evidence="1 5" id="KW-0645">Protease</keyword>
<dbReference type="AlphaFoldDB" id="A0A815G8M7"/>
<dbReference type="PROSITE" id="PS00134">
    <property type="entry name" value="TRYPSIN_HIS"/>
    <property type="match status" value="1"/>
</dbReference>
<dbReference type="PROSITE" id="PS50240">
    <property type="entry name" value="TRYPSIN_DOM"/>
    <property type="match status" value="1"/>
</dbReference>
<evidence type="ECO:0000313" key="10">
    <source>
        <dbReference type="Proteomes" id="UP000663832"/>
    </source>
</evidence>
<dbReference type="SUPFAM" id="SSF50494">
    <property type="entry name" value="Trypsin-like serine proteases"/>
    <property type="match status" value="1"/>
</dbReference>
<keyword evidence="3 5" id="KW-0720">Serine protease</keyword>
<dbReference type="CDD" id="cd00190">
    <property type="entry name" value="Tryp_SPc"/>
    <property type="match status" value="1"/>
</dbReference>
<keyword evidence="4" id="KW-1015">Disulfide bond</keyword>